<dbReference type="InterPro" id="IPR001647">
    <property type="entry name" value="HTH_TetR"/>
</dbReference>
<proteinExistence type="predicted"/>
<protein>
    <submittedName>
        <fullName evidence="4">TetR/AcrR family transcriptional regulator</fullName>
    </submittedName>
</protein>
<name>A0A2N5CB90_9BURK</name>
<keyword evidence="1 2" id="KW-0238">DNA-binding</keyword>
<sequence>MGRTRVIDQDLLLDAAEAVVARDGAAKLTLDSVAAEAGVSKASVVYDHKTKQALIDALVHRAVARDNAFNRSAAEALGDVDASVIRGRIAAAAQPLPPQQRAVALSLCAALAQDAVLRQSMQSNQAEVIAALQRDAVQPRSALLAYLALEGLKLLESLDFYTFPKKERDRLLRDIAGLVDQPVATATPSVTAEAKRLG</sequence>
<dbReference type="Pfam" id="PF17937">
    <property type="entry name" value="TetR_C_28"/>
    <property type="match status" value="1"/>
</dbReference>
<evidence type="ECO:0000256" key="1">
    <source>
        <dbReference type="ARBA" id="ARBA00023125"/>
    </source>
</evidence>
<reference evidence="4 5" key="1">
    <citation type="submission" date="2017-12" db="EMBL/GenBank/DDBJ databases">
        <title>Genome sequence of the active heterotrophic nitrifier-denitrifier, Cupriavidus pauculus UM1.</title>
        <authorList>
            <person name="Putonti C."/>
            <person name="Castignetti D."/>
        </authorList>
    </citation>
    <scope>NUCLEOTIDE SEQUENCE [LARGE SCALE GENOMIC DNA]</scope>
    <source>
        <strain evidence="4 5">UM1</strain>
    </source>
</reference>
<organism evidence="4 5">
    <name type="scientific">Cupriavidus pauculus</name>
    <dbReference type="NCBI Taxonomy" id="82633"/>
    <lineage>
        <taxon>Bacteria</taxon>
        <taxon>Pseudomonadati</taxon>
        <taxon>Pseudomonadota</taxon>
        <taxon>Betaproteobacteria</taxon>
        <taxon>Burkholderiales</taxon>
        <taxon>Burkholderiaceae</taxon>
        <taxon>Cupriavidus</taxon>
    </lineage>
</organism>
<gene>
    <name evidence="4" type="ORF">CYJ10_16860</name>
</gene>
<feature type="DNA-binding region" description="H-T-H motif" evidence="2">
    <location>
        <begin position="29"/>
        <end position="48"/>
    </location>
</feature>
<dbReference type="Proteomes" id="UP000234341">
    <property type="component" value="Unassembled WGS sequence"/>
</dbReference>
<dbReference type="RefSeq" id="WP_101682626.1">
    <property type="nucleotide sequence ID" value="NZ_PJRP01000007.1"/>
</dbReference>
<accession>A0A2N5CB90</accession>
<evidence type="ECO:0000259" key="3">
    <source>
        <dbReference type="PROSITE" id="PS50977"/>
    </source>
</evidence>
<feature type="domain" description="HTH tetR-type" evidence="3">
    <location>
        <begin position="6"/>
        <end position="66"/>
    </location>
</feature>
<evidence type="ECO:0000256" key="2">
    <source>
        <dbReference type="PROSITE-ProRule" id="PRU00335"/>
    </source>
</evidence>
<dbReference type="GO" id="GO:0003677">
    <property type="term" value="F:DNA binding"/>
    <property type="evidence" value="ECO:0007669"/>
    <property type="project" value="UniProtKB-UniRule"/>
</dbReference>
<dbReference type="OrthoDB" id="9809772at2"/>
<evidence type="ECO:0000313" key="4">
    <source>
        <dbReference type="EMBL" id="PLP99483.1"/>
    </source>
</evidence>
<dbReference type="InterPro" id="IPR009057">
    <property type="entry name" value="Homeodomain-like_sf"/>
</dbReference>
<evidence type="ECO:0000313" key="5">
    <source>
        <dbReference type="Proteomes" id="UP000234341"/>
    </source>
</evidence>
<dbReference type="AlphaFoldDB" id="A0A2N5CB90"/>
<dbReference type="Gene3D" id="1.10.357.10">
    <property type="entry name" value="Tetracycline Repressor, domain 2"/>
    <property type="match status" value="1"/>
</dbReference>
<dbReference type="EMBL" id="PJRP01000007">
    <property type="protein sequence ID" value="PLP99483.1"/>
    <property type="molecule type" value="Genomic_DNA"/>
</dbReference>
<dbReference type="Pfam" id="PF00440">
    <property type="entry name" value="TetR_N"/>
    <property type="match status" value="1"/>
</dbReference>
<dbReference type="InterPro" id="IPR041479">
    <property type="entry name" value="TetR_CgmR_C"/>
</dbReference>
<comment type="caution">
    <text evidence="4">The sequence shown here is derived from an EMBL/GenBank/DDBJ whole genome shotgun (WGS) entry which is preliminary data.</text>
</comment>
<dbReference type="SUPFAM" id="SSF46689">
    <property type="entry name" value="Homeodomain-like"/>
    <property type="match status" value="1"/>
</dbReference>
<dbReference type="PROSITE" id="PS50977">
    <property type="entry name" value="HTH_TETR_2"/>
    <property type="match status" value="1"/>
</dbReference>